<sequence length="647" mass="70708">MPSKNVVVAGFDNPNLTAPQFPDALNGRDGKINRLLYNASKGLRFLMQTWAAPDDDDYVVIEWSPVGVNTWTLLDTLHFPVQITTPTVERVIPETILNHGRYEFRYKVKNGTGGPFTDFSFASLADIDLYAPFKRPGSSVKPPIVKFPAFLATSADIITQALINAHAVFPFEVLPYTDWEDCDRVRYWFTQDNPADNGPPSNTLPIPAGGLRIDLPTTFFADPLVLDGIWFFVYMLIDAAGNESELSRTQGRILKRGSGLVLGPLIVRERIPNGLIDIPELVAGVRVAIPQYAFQSGDHANIKWGSQSHGPIPLNGVFDFEVPYPTQLIIDDFGASTLPVRTATTYTILRSGSSDSPPTPTHIFVNLWVPGPPPPKPGEVNPTLPRVHLEGPASQPTRDYLAKADFDHAGPIVAHIILWLTPSPRMNDIIKVYWGSLSLQVGKHTLGSEAPGAPIAIDLDKTALASLGNGFKDLFYTVNEPGSLNTNLSVPTPVEVDITAPVSFPRPDAPDAVNGWFNCQSNPKIWNGVRISVNKHTAIRPGDEIRLKWIGTTGFAGGGVVIPETVGEFKEYWSVGDDQTGSHIFVIPYYPNTQPLKNSAGGSAEFSVWRGNVLIGSSIQPRYLKFDRVFASNPIVYCGPNGNGPEK</sequence>
<proteinExistence type="predicted"/>
<protein>
    <submittedName>
        <fullName evidence="2">Uncharacterized protein</fullName>
    </submittedName>
</protein>
<dbReference type="Proteomes" id="UP000534677">
    <property type="component" value="Unassembled WGS sequence"/>
</dbReference>
<gene>
    <name evidence="1" type="ORF">HF209_19990</name>
    <name evidence="2" type="ORF">HF257_26575</name>
</gene>
<name>A0A7X1ARU8_9PSED</name>
<reference evidence="3 4" key="1">
    <citation type="submission" date="2020-04" db="EMBL/GenBank/DDBJ databases">
        <title>Pseudomonas crami sp. nov., a novel proteolytic bacterial species isolated from cream.</title>
        <authorList>
            <person name="Hofmann K."/>
            <person name="Woller A."/>
            <person name="Huptas C."/>
            <person name="Wenning M."/>
            <person name="Scherer S."/>
            <person name="Doll E.V."/>
        </authorList>
    </citation>
    <scope>NUCLEOTIDE SEQUENCE [LARGE SCALE GENOMIC DNA]</scope>
    <source>
        <strain evidence="1 4">WS 5096</strain>
        <strain evidence="2 3">WS 5106</strain>
    </source>
</reference>
<evidence type="ECO:0000313" key="3">
    <source>
        <dbReference type="Proteomes" id="UP000520513"/>
    </source>
</evidence>
<evidence type="ECO:0000313" key="4">
    <source>
        <dbReference type="Proteomes" id="UP000534677"/>
    </source>
</evidence>
<organism evidence="2 3">
    <name type="scientific">Pseudomonas cremoris</name>
    <dbReference type="NCBI Taxonomy" id="2724178"/>
    <lineage>
        <taxon>Bacteria</taxon>
        <taxon>Pseudomonadati</taxon>
        <taxon>Pseudomonadota</taxon>
        <taxon>Gammaproteobacteria</taxon>
        <taxon>Pseudomonadales</taxon>
        <taxon>Pseudomonadaceae</taxon>
        <taxon>Pseudomonas</taxon>
    </lineage>
</organism>
<dbReference type="AlphaFoldDB" id="A0A7X1ARU8"/>
<evidence type="ECO:0000313" key="2">
    <source>
        <dbReference type="EMBL" id="MBC2409586.1"/>
    </source>
</evidence>
<dbReference type="EMBL" id="JAAXCY010000012">
    <property type="protein sequence ID" value="MBC2409586.1"/>
    <property type="molecule type" value="Genomic_DNA"/>
</dbReference>
<dbReference type="RefSeq" id="WP_185709048.1">
    <property type="nucleotide sequence ID" value="NZ_JAAXCY010000012.1"/>
</dbReference>
<keyword evidence="4" id="KW-1185">Reference proteome</keyword>
<dbReference type="Proteomes" id="UP000520513">
    <property type="component" value="Unassembled WGS sequence"/>
</dbReference>
<evidence type="ECO:0000313" key="1">
    <source>
        <dbReference type="EMBL" id="MBC2383224.1"/>
    </source>
</evidence>
<comment type="caution">
    <text evidence="2">The sequence shown here is derived from an EMBL/GenBank/DDBJ whole genome shotgun (WGS) entry which is preliminary data.</text>
</comment>
<dbReference type="EMBL" id="JAAXCZ010000010">
    <property type="protein sequence ID" value="MBC2383224.1"/>
    <property type="molecule type" value="Genomic_DNA"/>
</dbReference>
<accession>A0A7X1ARU8</accession>